<keyword evidence="4" id="KW-0418">Kinase</keyword>
<dbReference type="PROSITE" id="PS50011">
    <property type="entry name" value="PROTEIN_KINASE_DOM"/>
    <property type="match status" value="1"/>
</dbReference>
<keyword evidence="5" id="KW-0067">ATP-binding</keyword>
<sequence>MRGLYNRKSDIYGFGVVLLELLTGRKVFDSTLPHGQQNLVTWAKPRLIGNIVGECVDPRLGGEYPLKAVAKMAAVAAQCVQYKAVLRPYMSSIVRELSRLLHSKPRNRPRIGEAPSRV</sequence>
<organism evidence="7">
    <name type="scientific">Arundo donax</name>
    <name type="common">Giant reed</name>
    <name type="synonym">Donax arundinaceus</name>
    <dbReference type="NCBI Taxonomy" id="35708"/>
    <lineage>
        <taxon>Eukaryota</taxon>
        <taxon>Viridiplantae</taxon>
        <taxon>Streptophyta</taxon>
        <taxon>Embryophyta</taxon>
        <taxon>Tracheophyta</taxon>
        <taxon>Spermatophyta</taxon>
        <taxon>Magnoliopsida</taxon>
        <taxon>Liliopsida</taxon>
        <taxon>Poales</taxon>
        <taxon>Poaceae</taxon>
        <taxon>PACMAD clade</taxon>
        <taxon>Arundinoideae</taxon>
        <taxon>Arundineae</taxon>
        <taxon>Arundo</taxon>
    </lineage>
</organism>
<feature type="domain" description="Protein kinase" evidence="6">
    <location>
        <begin position="1"/>
        <end position="118"/>
    </location>
</feature>
<dbReference type="GO" id="GO:0005524">
    <property type="term" value="F:ATP binding"/>
    <property type="evidence" value="ECO:0007669"/>
    <property type="project" value="UniProtKB-KW"/>
</dbReference>
<accession>A0A0A9AVV8</accession>
<evidence type="ECO:0000256" key="2">
    <source>
        <dbReference type="ARBA" id="ARBA00022679"/>
    </source>
</evidence>
<dbReference type="Pfam" id="PF07714">
    <property type="entry name" value="PK_Tyr_Ser-Thr"/>
    <property type="match status" value="1"/>
</dbReference>
<keyword evidence="3" id="KW-0547">Nucleotide-binding</keyword>
<keyword evidence="2" id="KW-0808">Transferase</keyword>
<reference evidence="7" key="2">
    <citation type="journal article" date="2015" name="Data Brief">
        <title>Shoot transcriptome of the giant reed, Arundo donax.</title>
        <authorList>
            <person name="Barrero R.A."/>
            <person name="Guerrero F.D."/>
            <person name="Moolhuijzen P."/>
            <person name="Goolsby J.A."/>
            <person name="Tidwell J."/>
            <person name="Bellgard S.E."/>
            <person name="Bellgard M.I."/>
        </authorList>
    </citation>
    <scope>NUCLEOTIDE SEQUENCE</scope>
    <source>
        <tissue evidence="7">Shoot tissue taken approximately 20 cm above the soil surface</tissue>
    </source>
</reference>
<evidence type="ECO:0000256" key="4">
    <source>
        <dbReference type="ARBA" id="ARBA00022777"/>
    </source>
</evidence>
<dbReference type="EMBL" id="GBRH01242639">
    <property type="protein sequence ID" value="JAD55256.1"/>
    <property type="molecule type" value="Transcribed_RNA"/>
</dbReference>
<reference evidence="7" key="1">
    <citation type="submission" date="2014-09" db="EMBL/GenBank/DDBJ databases">
        <authorList>
            <person name="Magalhaes I.L.F."/>
            <person name="Oliveira U."/>
            <person name="Santos F.R."/>
            <person name="Vidigal T.H.D.A."/>
            <person name="Brescovit A.D."/>
            <person name="Santos A.J."/>
        </authorList>
    </citation>
    <scope>NUCLEOTIDE SEQUENCE</scope>
    <source>
        <tissue evidence="7">Shoot tissue taken approximately 20 cm above the soil surface</tissue>
    </source>
</reference>
<dbReference type="InterPro" id="IPR011009">
    <property type="entry name" value="Kinase-like_dom_sf"/>
</dbReference>
<dbReference type="GO" id="GO:0004672">
    <property type="term" value="F:protein kinase activity"/>
    <property type="evidence" value="ECO:0007669"/>
    <property type="project" value="InterPro"/>
</dbReference>
<evidence type="ECO:0000259" key="6">
    <source>
        <dbReference type="PROSITE" id="PS50011"/>
    </source>
</evidence>
<protein>
    <recommendedName>
        <fullName evidence="6">Protein kinase domain-containing protein</fullName>
    </recommendedName>
</protein>
<dbReference type="AlphaFoldDB" id="A0A0A9AVV8"/>
<name>A0A0A9AVV8_ARUDO</name>
<proteinExistence type="predicted"/>
<dbReference type="Gene3D" id="1.10.510.10">
    <property type="entry name" value="Transferase(Phosphotransferase) domain 1"/>
    <property type="match status" value="1"/>
</dbReference>
<dbReference type="InterPro" id="IPR000719">
    <property type="entry name" value="Prot_kinase_dom"/>
</dbReference>
<evidence type="ECO:0000256" key="1">
    <source>
        <dbReference type="ARBA" id="ARBA00022553"/>
    </source>
</evidence>
<dbReference type="InterPro" id="IPR052101">
    <property type="entry name" value="Plant_StressResp_Kinase"/>
</dbReference>
<evidence type="ECO:0000256" key="3">
    <source>
        <dbReference type="ARBA" id="ARBA00022741"/>
    </source>
</evidence>
<evidence type="ECO:0000313" key="7">
    <source>
        <dbReference type="EMBL" id="JAD55256.1"/>
    </source>
</evidence>
<evidence type="ECO:0000256" key="5">
    <source>
        <dbReference type="ARBA" id="ARBA00022840"/>
    </source>
</evidence>
<dbReference type="PANTHER" id="PTHR47983">
    <property type="entry name" value="PTO-INTERACTING PROTEIN 1-LIKE"/>
    <property type="match status" value="1"/>
</dbReference>
<dbReference type="InterPro" id="IPR001245">
    <property type="entry name" value="Ser-Thr/Tyr_kinase_cat_dom"/>
</dbReference>
<keyword evidence="1" id="KW-0597">Phosphoprotein</keyword>
<dbReference type="PANTHER" id="PTHR47983:SF3">
    <property type="entry name" value="OS05G0135800 PROTEIN"/>
    <property type="match status" value="1"/>
</dbReference>
<dbReference type="SUPFAM" id="SSF56112">
    <property type="entry name" value="Protein kinase-like (PK-like)"/>
    <property type="match status" value="1"/>
</dbReference>